<keyword evidence="1" id="KW-0489">Methyltransferase</keyword>
<keyword evidence="2" id="KW-0808">Transferase</keyword>
<dbReference type="GO" id="GO:0016279">
    <property type="term" value="F:protein-lysine N-methyltransferase activity"/>
    <property type="evidence" value="ECO:0007669"/>
    <property type="project" value="InterPro"/>
</dbReference>
<dbReference type="InterPro" id="IPR026170">
    <property type="entry name" value="FAM173A/B"/>
</dbReference>
<dbReference type="InterPro" id="IPR041698">
    <property type="entry name" value="Methyltransf_25"/>
</dbReference>
<evidence type="ECO:0000256" key="2">
    <source>
        <dbReference type="ARBA" id="ARBA00022679"/>
    </source>
</evidence>
<dbReference type="STRING" id="307486.GCA_000807215_02693"/>
<keyword evidence="5" id="KW-0472">Membrane</keyword>
<feature type="compositionally biased region" description="Low complexity" evidence="4">
    <location>
        <begin position="266"/>
        <end position="284"/>
    </location>
</feature>
<name>A0A554WZ88_9BURK</name>
<sequence length="284" mass="31279">MRDRARSRARPASAAVDRWPLPALALWVVAWAGFVALRVGLQRPVAEAFGIPALLALVWALRRGTTPMRRMVMALGFPLSWVLAAGMVPLPPAWVWAVLLALALAMYPWRTWRDAPLYPTPPGALDGLREAVWLPPVARVLDAGCGAGDGLRALERAYPDARLDGVERSWPFAWLARLRAPVGARVWRGDMWTLDWSGYDLVYLFQRPETMPRAAEKAARELRPGAWLVSLEFDVPGWTPTVCWHCPDGRPVWAYRAPLAAPPGHSSASQRASTAAAGSGRPCR</sequence>
<keyword evidence="5" id="KW-0812">Transmembrane</keyword>
<feature type="region of interest" description="Disordered" evidence="4">
    <location>
        <begin position="261"/>
        <end position="284"/>
    </location>
</feature>
<evidence type="ECO:0000256" key="5">
    <source>
        <dbReference type="SAM" id="Phobius"/>
    </source>
</evidence>
<reference evidence="7 8" key="1">
    <citation type="submission" date="2019-07" db="EMBL/GenBank/DDBJ databases">
        <title>Tepidimonas taiwanensis I1-1 draft genome.</title>
        <authorList>
            <person name="Da Costa M.S."/>
            <person name="Froufe H.J.C."/>
            <person name="Egas C."/>
            <person name="Albuquerque L."/>
        </authorList>
    </citation>
    <scope>NUCLEOTIDE SEQUENCE [LARGE SCALE GENOMIC DNA]</scope>
    <source>
        <strain evidence="7 8">I1-1</strain>
    </source>
</reference>
<evidence type="ECO:0000259" key="6">
    <source>
        <dbReference type="Pfam" id="PF13649"/>
    </source>
</evidence>
<feature type="transmembrane region" description="Helical" evidence="5">
    <location>
        <begin position="45"/>
        <end position="61"/>
    </location>
</feature>
<evidence type="ECO:0000313" key="7">
    <source>
        <dbReference type="EMBL" id="TSE28891.1"/>
    </source>
</evidence>
<dbReference type="InterPro" id="IPR029063">
    <property type="entry name" value="SAM-dependent_MTases_sf"/>
</dbReference>
<dbReference type="PANTHER" id="PTHR13610:SF9">
    <property type="entry name" value="FI06469P"/>
    <property type="match status" value="1"/>
</dbReference>
<gene>
    <name evidence="7" type="ORF">Ttaiw_02478</name>
</gene>
<dbReference type="AlphaFoldDB" id="A0A554WZ88"/>
<keyword evidence="3" id="KW-0949">S-adenosyl-L-methionine</keyword>
<evidence type="ECO:0000256" key="3">
    <source>
        <dbReference type="ARBA" id="ARBA00022691"/>
    </source>
</evidence>
<dbReference type="Gene3D" id="3.40.50.150">
    <property type="entry name" value="Vaccinia Virus protein VP39"/>
    <property type="match status" value="1"/>
</dbReference>
<comment type="caution">
    <text evidence="7">The sequence shown here is derived from an EMBL/GenBank/DDBJ whole genome shotgun (WGS) entry which is preliminary data.</text>
</comment>
<dbReference type="PANTHER" id="PTHR13610">
    <property type="entry name" value="METHYLTRANSFERASE DOMAIN-CONTAINING PROTEIN"/>
    <property type="match status" value="1"/>
</dbReference>
<feature type="domain" description="Methyltransferase" evidence="6">
    <location>
        <begin position="140"/>
        <end position="225"/>
    </location>
</feature>
<feature type="transmembrane region" description="Helical" evidence="5">
    <location>
        <begin position="21"/>
        <end position="39"/>
    </location>
</feature>
<keyword evidence="8" id="KW-1185">Reference proteome</keyword>
<dbReference type="RefSeq" id="WP_143898502.1">
    <property type="nucleotide sequence ID" value="NZ_CP083911.1"/>
</dbReference>
<evidence type="ECO:0000256" key="4">
    <source>
        <dbReference type="SAM" id="MobiDB-lite"/>
    </source>
</evidence>
<dbReference type="Pfam" id="PF13649">
    <property type="entry name" value="Methyltransf_25"/>
    <property type="match status" value="1"/>
</dbReference>
<dbReference type="SUPFAM" id="SSF53335">
    <property type="entry name" value="S-adenosyl-L-methionine-dependent methyltransferases"/>
    <property type="match status" value="1"/>
</dbReference>
<evidence type="ECO:0000256" key="1">
    <source>
        <dbReference type="ARBA" id="ARBA00022603"/>
    </source>
</evidence>
<dbReference type="CDD" id="cd02440">
    <property type="entry name" value="AdoMet_MTases"/>
    <property type="match status" value="1"/>
</dbReference>
<dbReference type="GO" id="GO:0032259">
    <property type="term" value="P:methylation"/>
    <property type="evidence" value="ECO:0007669"/>
    <property type="project" value="UniProtKB-KW"/>
</dbReference>
<proteinExistence type="predicted"/>
<dbReference type="OrthoDB" id="5611641at2"/>
<accession>A0A554WZ88</accession>
<dbReference type="EMBL" id="VJOM01000044">
    <property type="protein sequence ID" value="TSE28891.1"/>
    <property type="molecule type" value="Genomic_DNA"/>
</dbReference>
<organism evidence="7 8">
    <name type="scientific">Tepidimonas taiwanensis</name>
    <dbReference type="NCBI Taxonomy" id="307486"/>
    <lineage>
        <taxon>Bacteria</taxon>
        <taxon>Pseudomonadati</taxon>
        <taxon>Pseudomonadota</taxon>
        <taxon>Betaproteobacteria</taxon>
        <taxon>Burkholderiales</taxon>
        <taxon>Tepidimonas</taxon>
    </lineage>
</organism>
<protein>
    <recommendedName>
        <fullName evidence="6">Methyltransferase domain-containing protein</fullName>
    </recommendedName>
</protein>
<dbReference type="Proteomes" id="UP000317763">
    <property type="component" value="Unassembled WGS sequence"/>
</dbReference>
<evidence type="ECO:0000313" key="8">
    <source>
        <dbReference type="Proteomes" id="UP000317763"/>
    </source>
</evidence>
<feature type="transmembrane region" description="Helical" evidence="5">
    <location>
        <begin position="68"/>
        <end position="87"/>
    </location>
</feature>
<keyword evidence="5" id="KW-1133">Transmembrane helix</keyword>